<organism evidence="2 3">
    <name type="scientific">Lophiostoma macrostomum CBS 122681</name>
    <dbReference type="NCBI Taxonomy" id="1314788"/>
    <lineage>
        <taxon>Eukaryota</taxon>
        <taxon>Fungi</taxon>
        <taxon>Dikarya</taxon>
        <taxon>Ascomycota</taxon>
        <taxon>Pezizomycotina</taxon>
        <taxon>Dothideomycetes</taxon>
        <taxon>Pleosporomycetidae</taxon>
        <taxon>Pleosporales</taxon>
        <taxon>Lophiostomataceae</taxon>
        <taxon>Lophiostoma</taxon>
    </lineage>
</organism>
<accession>A0A6A6T9R8</accession>
<dbReference type="EMBL" id="MU004333">
    <property type="protein sequence ID" value="KAF2656725.1"/>
    <property type="molecule type" value="Genomic_DNA"/>
</dbReference>
<evidence type="ECO:0000256" key="1">
    <source>
        <dbReference type="SAM" id="MobiDB-lite"/>
    </source>
</evidence>
<sequence>MLDGAFNIVFFSPRQNLQKPDLLAEFVIESSVPIRQVGRLGFDKLVMSVFGENCCPTGKTTSQFPKCANVGMSAGHSEKSRSVFLYRESRAFVRTLSFRSLGVVGEDPWYCITLDNAGKTVRRSLEDSRSPGDCLSGEGGKKLKNECGGRASPGR</sequence>
<dbReference type="Proteomes" id="UP000799324">
    <property type="component" value="Unassembled WGS sequence"/>
</dbReference>
<reference evidence="2" key="1">
    <citation type="journal article" date="2020" name="Stud. Mycol.">
        <title>101 Dothideomycetes genomes: a test case for predicting lifestyles and emergence of pathogens.</title>
        <authorList>
            <person name="Haridas S."/>
            <person name="Albert R."/>
            <person name="Binder M."/>
            <person name="Bloem J."/>
            <person name="Labutti K."/>
            <person name="Salamov A."/>
            <person name="Andreopoulos B."/>
            <person name="Baker S."/>
            <person name="Barry K."/>
            <person name="Bills G."/>
            <person name="Bluhm B."/>
            <person name="Cannon C."/>
            <person name="Castanera R."/>
            <person name="Culley D."/>
            <person name="Daum C."/>
            <person name="Ezra D."/>
            <person name="Gonzalez J."/>
            <person name="Henrissat B."/>
            <person name="Kuo A."/>
            <person name="Liang C."/>
            <person name="Lipzen A."/>
            <person name="Lutzoni F."/>
            <person name="Magnuson J."/>
            <person name="Mondo S."/>
            <person name="Nolan M."/>
            <person name="Ohm R."/>
            <person name="Pangilinan J."/>
            <person name="Park H.-J."/>
            <person name="Ramirez L."/>
            <person name="Alfaro M."/>
            <person name="Sun H."/>
            <person name="Tritt A."/>
            <person name="Yoshinaga Y."/>
            <person name="Zwiers L.-H."/>
            <person name="Turgeon B."/>
            <person name="Goodwin S."/>
            <person name="Spatafora J."/>
            <person name="Crous P."/>
            <person name="Grigoriev I."/>
        </authorList>
    </citation>
    <scope>NUCLEOTIDE SEQUENCE</scope>
    <source>
        <strain evidence="2">CBS 122681</strain>
    </source>
</reference>
<gene>
    <name evidence="2" type="ORF">K491DRAFT_368093</name>
</gene>
<evidence type="ECO:0000313" key="3">
    <source>
        <dbReference type="Proteomes" id="UP000799324"/>
    </source>
</evidence>
<name>A0A6A6T9R8_9PLEO</name>
<proteinExistence type="predicted"/>
<dbReference type="AlphaFoldDB" id="A0A6A6T9R8"/>
<protein>
    <submittedName>
        <fullName evidence="2">Uncharacterized protein</fullName>
    </submittedName>
</protein>
<feature type="region of interest" description="Disordered" evidence="1">
    <location>
        <begin position="124"/>
        <end position="155"/>
    </location>
</feature>
<keyword evidence="3" id="KW-1185">Reference proteome</keyword>
<evidence type="ECO:0000313" key="2">
    <source>
        <dbReference type="EMBL" id="KAF2656725.1"/>
    </source>
</evidence>